<dbReference type="InterPro" id="IPR028082">
    <property type="entry name" value="Peripla_BP_I"/>
</dbReference>
<dbReference type="SUPFAM" id="SSF53822">
    <property type="entry name" value="Periplasmic binding protein-like I"/>
    <property type="match status" value="1"/>
</dbReference>
<keyword evidence="4" id="KW-0807">Transducer</keyword>
<dbReference type="EMBL" id="JARKIK010000045">
    <property type="protein sequence ID" value="KAK8736063.1"/>
    <property type="molecule type" value="Genomic_DNA"/>
</dbReference>
<gene>
    <name evidence="6" type="ORF">OTU49_005215</name>
</gene>
<evidence type="ECO:0000256" key="1">
    <source>
        <dbReference type="ARBA" id="ARBA00023040"/>
    </source>
</evidence>
<evidence type="ECO:0000313" key="6">
    <source>
        <dbReference type="EMBL" id="KAK8736063.1"/>
    </source>
</evidence>
<feature type="chain" id="PRO_5043687835" evidence="5">
    <location>
        <begin position="26"/>
        <end position="100"/>
    </location>
</feature>
<evidence type="ECO:0000256" key="2">
    <source>
        <dbReference type="ARBA" id="ARBA00023170"/>
    </source>
</evidence>
<dbReference type="PANTHER" id="PTHR10519">
    <property type="entry name" value="GABA-B RECEPTOR"/>
    <property type="match status" value="1"/>
</dbReference>
<keyword evidence="3" id="KW-0325">Glycoprotein</keyword>
<sequence length="100" mass="10951">MEVSAWTRVAWVVMVVVVVIPRAEATPRPLNIGGIFPIGGSDGWQGGQACQPAAMLAMEDVNQRPDLLPGYELNLAWNDSLVSRPDLLPGYKLSLAWNEY</sequence>
<keyword evidence="1" id="KW-0297">G-protein coupled receptor</keyword>
<keyword evidence="5" id="KW-0732">Signal</keyword>
<protein>
    <submittedName>
        <fullName evidence="6">Uncharacterized protein</fullName>
    </submittedName>
</protein>
<reference evidence="6 7" key="1">
    <citation type="journal article" date="2024" name="BMC Genomics">
        <title>Genome assembly of redclaw crayfish (Cherax quadricarinatus) provides insights into its immune adaptation and hypoxia tolerance.</title>
        <authorList>
            <person name="Liu Z."/>
            <person name="Zheng J."/>
            <person name="Li H."/>
            <person name="Fang K."/>
            <person name="Wang S."/>
            <person name="He J."/>
            <person name="Zhou D."/>
            <person name="Weng S."/>
            <person name="Chi M."/>
            <person name="Gu Z."/>
            <person name="He J."/>
            <person name="Li F."/>
            <person name="Wang M."/>
        </authorList>
    </citation>
    <scope>NUCLEOTIDE SEQUENCE [LARGE SCALE GENOMIC DNA]</scope>
    <source>
        <strain evidence="6">ZL_2023a</strain>
    </source>
</reference>
<dbReference type="InterPro" id="IPR002455">
    <property type="entry name" value="GPCR3_GABA-B"/>
</dbReference>
<keyword evidence="2" id="KW-0675">Receptor</keyword>
<keyword evidence="7" id="KW-1185">Reference proteome</keyword>
<comment type="caution">
    <text evidence="6">The sequence shown here is derived from an EMBL/GenBank/DDBJ whole genome shotgun (WGS) entry which is preliminary data.</text>
</comment>
<accession>A0AAW0WUL1</accession>
<evidence type="ECO:0000256" key="5">
    <source>
        <dbReference type="SAM" id="SignalP"/>
    </source>
</evidence>
<dbReference type="Gene3D" id="3.40.50.2300">
    <property type="match status" value="1"/>
</dbReference>
<dbReference type="PANTHER" id="PTHR10519:SF77">
    <property type="entry name" value="GAMMA-AMINOBUTYRIC ACID TYPE B RECEPTOR SUBUNIT 1"/>
    <property type="match status" value="1"/>
</dbReference>
<feature type="signal peptide" evidence="5">
    <location>
        <begin position="1"/>
        <end position="25"/>
    </location>
</feature>
<dbReference type="AlphaFoldDB" id="A0AAW0WUL1"/>
<evidence type="ECO:0000313" key="7">
    <source>
        <dbReference type="Proteomes" id="UP001445076"/>
    </source>
</evidence>
<dbReference type="GO" id="GO:0004965">
    <property type="term" value="F:G protein-coupled GABA receptor activity"/>
    <property type="evidence" value="ECO:0007669"/>
    <property type="project" value="InterPro"/>
</dbReference>
<organism evidence="6 7">
    <name type="scientific">Cherax quadricarinatus</name>
    <name type="common">Australian red claw crayfish</name>
    <dbReference type="NCBI Taxonomy" id="27406"/>
    <lineage>
        <taxon>Eukaryota</taxon>
        <taxon>Metazoa</taxon>
        <taxon>Ecdysozoa</taxon>
        <taxon>Arthropoda</taxon>
        <taxon>Crustacea</taxon>
        <taxon>Multicrustacea</taxon>
        <taxon>Malacostraca</taxon>
        <taxon>Eumalacostraca</taxon>
        <taxon>Eucarida</taxon>
        <taxon>Decapoda</taxon>
        <taxon>Pleocyemata</taxon>
        <taxon>Astacidea</taxon>
        <taxon>Parastacoidea</taxon>
        <taxon>Parastacidae</taxon>
        <taxon>Cherax</taxon>
    </lineage>
</organism>
<dbReference type="GO" id="GO:0038039">
    <property type="term" value="C:G protein-coupled receptor heterodimeric complex"/>
    <property type="evidence" value="ECO:0007669"/>
    <property type="project" value="TreeGrafter"/>
</dbReference>
<evidence type="ECO:0000256" key="4">
    <source>
        <dbReference type="ARBA" id="ARBA00023224"/>
    </source>
</evidence>
<proteinExistence type="predicted"/>
<evidence type="ECO:0000256" key="3">
    <source>
        <dbReference type="ARBA" id="ARBA00023180"/>
    </source>
</evidence>
<name>A0AAW0WUL1_CHEQU</name>
<dbReference type="Proteomes" id="UP001445076">
    <property type="component" value="Unassembled WGS sequence"/>
</dbReference>
<dbReference type="GO" id="GO:0007214">
    <property type="term" value="P:gamma-aminobutyric acid signaling pathway"/>
    <property type="evidence" value="ECO:0007669"/>
    <property type="project" value="TreeGrafter"/>
</dbReference>